<evidence type="ECO:0000259" key="1">
    <source>
        <dbReference type="Pfam" id="PF14062"/>
    </source>
</evidence>
<dbReference type="RefSeq" id="WP_190542056.1">
    <property type="nucleotide sequence ID" value="NZ_CAWPNO010000084.1"/>
</dbReference>
<sequence>MNPDLPGYNDAILELSKLCECEPQPLVLSVGTGAVNFGLMETAKRWYQDSQKRSLFTLRENPTVVEAQLWYEASQPKGVFGDCARSQLLAEYILDQVQERFYYMGFTAYSSRLGHGIPQPEYFIGLIPGDFRFLVVETFHQHFGADEDEPHDMQGFISWLRELDAEYPFMLRDCYGAMVELLFLEPIENPKELAERIYRICGDVITENGREANLNSVVERLQKERRVRLWWD</sequence>
<dbReference type="Proteomes" id="UP000658514">
    <property type="component" value="Unassembled WGS sequence"/>
</dbReference>
<comment type="caution">
    <text evidence="2">The sequence shown here is derived from an EMBL/GenBank/DDBJ whole genome shotgun (WGS) entry which is preliminary data.</text>
</comment>
<gene>
    <name evidence="2" type="ORF">H6G24_04160</name>
</gene>
<dbReference type="EMBL" id="JACJQH010000005">
    <property type="protein sequence ID" value="MBD2194688.1"/>
    <property type="molecule type" value="Genomic_DNA"/>
</dbReference>
<dbReference type="InterPro" id="IPR025349">
    <property type="entry name" value="DUF4253"/>
</dbReference>
<reference evidence="2 3" key="1">
    <citation type="journal article" date="2020" name="ISME J.">
        <title>Comparative genomics reveals insights into cyanobacterial evolution and habitat adaptation.</title>
        <authorList>
            <person name="Chen M.Y."/>
            <person name="Teng W.K."/>
            <person name="Zhao L."/>
            <person name="Hu C.X."/>
            <person name="Zhou Y.K."/>
            <person name="Han B.P."/>
            <person name="Song L.R."/>
            <person name="Shu W.S."/>
        </authorList>
    </citation>
    <scope>NUCLEOTIDE SEQUENCE [LARGE SCALE GENOMIC DNA]</scope>
    <source>
        <strain evidence="2 3">FACHB-288</strain>
    </source>
</reference>
<organism evidence="2 3">
    <name type="scientific">Calothrix parietina FACHB-288</name>
    <dbReference type="NCBI Taxonomy" id="2692896"/>
    <lineage>
        <taxon>Bacteria</taxon>
        <taxon>Bacillati</taxon>
        <taxon>Cyanobacteriota</taxon>
        <taxon>Cyanophyceae</taxon>
        <taxon>Nostocales</taxon>
        <taxon>Calotrichaceae</taxon>
        <taxon>Calothrix</taxon>
    </lineage>
</organism>
<evidence type="ECO:0000313" key="3">
    <source>
        <dbReference type="Proteomes" id="UP000658514"/>
    </source>
</evidence>
<protein>
    <submittedName>
        <fullName evidence="2">DUF4253 domain-containing protein</fullName>
    </submittedName>
</protein>
<proteinExistence type="predicted"/>
<accession>A0ABR8A434</accession>
<keyword evidence="3" id="KW-1185">Reference proteome</keyword>
<name>A0ABR8A434_9CYAN</name>
<dbReference type="Pfam" id="PF14062">
    <property type="entry name" value="DUF4253"/>
    <property type="match status" value="1"/>
</dbReference>
<feature type="domain" description="DUF4253" evidence="1">
    <location>
        <begin position="126"/>
        <end position="232"/>
    </location>
</feature>
<evidence type="ECO:0000313" key="2">
    <source>
        <dbReference type="EMBL" id="MBD2194688.1"/>
    </source>
</evidence>